<dbReference type="EMBL" id="MBTF01000023">
    <property type="protein sequence ID" value="OOQ58650.1"/>
    <property type="molecule type" value="Genomic_DNA"/>
</dbReference>
<gene>
    <name evidence="2" type="ORF">BC343_08265</name>
</gene>
<evidence type="ECO:0000256" key="1">
    <source>
        <dbReference type="SAM" id="SignalP"/>
    </source>
</evidence>
<keyword evidence="1" id="KW-0732">Signal</keyword>
<organism evidence="2 3">
    <name type="scientific">Mucilaginibacter pedocola</name>
    <dbReference type="NCBI Taxonomy" id="1792845"/>
    <lineage>
        <taxon>Bacteria</taxon>
        <taxon>Pseudomonadati</taxon>
        <taxon>Bacteroidota</taxon>
        <taxon>Sphingobacteriia</taxon>
        <taxon>Sphingobacteriales</taxon>
        <taxon>Sphingobacteriaceae</taxon>
        <taxon>Mucilaginibacter</taxon>
    </lineage>
</organism>
<sequence length="281" mass="31165">MKRTYILCLLLVILGSARQQAFAGWPIGKYRNIVVPSFNYYHSSKIYDSGGRKVTPAGNSQFTSYAYGLYVGYGITRRLDLIVNVLAPDQRSQFTSTAGTTYQQSFGFGDIQAGLSYALVNFDYKAYFSVQVSGIAPLYKNGDQDLDLGYGVFGSEIKFMYTGSFSKNFLRGCYFNVETGYRRYFDSQGPNVIIYSALLGVPLDKRNQVSFEVGGQRSSSANKTFNQNLSINRDFAFTKGAINIGHTFSRRFSLFGNGFYTFAGRNTGVGYGGALQAILKI</sequence>
<accession>A0A1S9PCG8</accession>
<dbReference type="OrthoDB" id="9782650at2"/>
<protein>
    <recommendedName>
        <fullName evidence="4">Transporter</fullName>
    </recommendedName>
</protein>
<reference evidence="2 3" key="1">
    <citation type="submission" date="2016-07" db="EMBL/GenBank/DDBJ databases">
        <title>Genomic analysis of zinc-resistant bacterium Mucilaginibacter pedocola TBZ30.</title>
        <authorList>
            <person name="Huang J."/>
            <person name="Tang J."/>
        </authorList>
    </citation>
    <scope>NUCLEOTIDE SEQUENCE [LARGE SCALE GENOMIC DNA]</scope>
    <source>
        <strain evidence="2 3">TBZ30</strain>
    </source>
</reference>
<evidence type="ECO:0000313" key="3">
    <source>
        <dbReference type="Proteomes" id="UP000189739"/>
    </source>
</evidence>
<dbReference type="RefSeq" id="WP_078349355.1">
    <property type="nucleotide sequence ID" value="NZ_MBTF01000023.1"/>
</dbReference>
<dbReference type="AlphaFoldDB" id="A0A1S9PCG8"/>
<proteinExistence type="predicted"/>
<comment type="caution">
    <text evidence="2">The sequence shown here is derived from an EMBL/GenBank/DDBJ whole genome shotgun (WGS) entry which is preliminary data.</text>
</comment>
<name>A0A1S9PCG8_9SPHI</name>
<feature type="signal peptide" evidence="1">
    <location>
        <begin position="1"/>
        <end position="23"/>
    </location>
</feature>
<dbReference type="Proteomes" id="UP000189739">
    <property type="component" value="Unassembled WGS sequence"/>
</dbReference>
<evidence type="ECO:0008006" key="4">
    <source>
        <dbReference type="Google" id="ProtNLM"/>
    </source>
</evidence>
<dbReference type="STRING" id="1792845.BC343_08265"/>
<keyword evidence="3" id="KW-1185">Reference proteome</keyword>
<evidence type="ECO:0000313" key="2">
    <source>
        <dbReference type="EMBL" id="OOQ58650.1"/>
    </source>
</evidence>
<feature type="chain" id="PRO_5013386468" description="Transporter" evidence="1">
    <location>
        <begin position="24"/>
        <end position="281"/>
    </location>
</feature>